<dbReference type="RefSeq" id="WP_076526938.1">
    <property type="nucleotide sequence ID" value="NZ_CP067141.1"/>
</dbReference>
<dbReference type="Gene3D" id="3.40.50.300">
    <property type="entry name" value="P-loop containing nucleotide triphosphate hydrolases"/>
    <property type="match status" value="1"/>
</dbReference>
<geneLocation type="plasmid" evidence="1 2">
    <name>p242883</name>
</geneLocation>
<proteinExistence type="predicted"/>
<gene>
    <name evidence="1" type="ORF">JHX88_21725</name>
</gene>
<dbReference type="Proteomes" id="UP001215549">
    <property type="component" value="Plasmid p242883"/>
</dbReference>
<dbReference type="EMBL" id="CP067141">
    <property type="protein sequence ID" value="WCR05487.1"/>
    <property type="molecule type" value="Genomic_DNA"/>
</dbReference>
<dbReference type="SUPFAM" id="SSF52540">
    <property type="entry name" value="P-loop containing nucleoside triphosphate hydrolases"/>
    <property type="match status" value="1"/>
</dbReference>
<reference evidence="1 2" key="1">
    <citation type="submission" date="2021-01" db="EMBL/GenBank/DDBJ databases">
        <title>Biogeographic distribution of Paracoccus.</title>
        <authorList>
            <person name="Hollensteiner J."/>
            <person name="Leineberger J."/>
            <person name="Brinkhoff T."/>
            <person name="Daniel R."/>
        </authorList>
    </citation>
    <scope>NUCLEOTIDE SEQUENCE [LARGE SCALE GENOMIC DNA]</scope>
    <source>
        <strain evidence="1 2">DSM 18447</strain>
        <plasmid evidence="1 2">p242883</plasmid>
    </source>
</reference>
<name>A0ABY7SG46_9RHOB</name>
<sequence length="231" mass="26130">MMMNQTHRLASDYPNLKGCLFIVTYGRSGSTLLQNLLMTIPGCTIRGENYNTFLPLFDAVQRARRTKTKWQKGGKAPFHPWYGADAVAPNKFAADLRDAFVRHVLNPPEDARWIGFKEIRYNGMGARMPDFLDFIRNDFPNAHIVMSSRDGTQVAKSGWWPNHDPDQVQAMVTHMDAMFEDYHSRHPRCTSLVNFADFSTDSLALKPVFDAIGEPIDAAEIQAVLANKLSH</sequence>
<keyword evidence="1" id="KW-0614">Plasmid</keyword>
<dbReference type="InterPro" id="IPR027417">
    <property type="entry name" value="P-loop_NTPase"/>
</dbReference>
<accession>A0ABY7SG46</accession>
<evidence type="ECO:0000313" key="2">
    <source>
        <dbReference type="Proteomes" id="UP001215549"/>
    </source>
</evidence>
<dbReference type="Pfam" id="PF13469">
    <property type="entry name" value="Sulfotransfer_3"/>
    <property type="match status" value="1"/>
</dbReference>
<protein>
    <submittedName>
        <fullName evidence="1">Sulfotransferase</fullName>
    </submittedName>
</protein>
<keyword evidence="2" id="KW-1185">Reference proteome</keyword>
<evidence type="ECO:0000313" key="1">
    <source>
        <dbReference type="EMBL" id="WCR05487.1"/>
    </source>
</evidence>
<organism evidence="1 2">
    <name type="scientific">Paracoccus saliphilus</name>
    <dbReference type="NCBI Taxonomy" id="405559"/>
    <lineage>
        <taxon>Bacteria</taxon>
        <taxon>Pseudomonadati</taxon>
        <taxon>Pseudomonadota</taxon>
        <taxon>Alphaproteobacteria</taxon>
        <taxon>Rhodobacterales</taxon>
        <taxon>Paracoccaceae</taxon>
        <taxon>Paracoccus</taxon>
    </lineage>
</organism>